<evidence type="ECO:0000313" key="8">
    <source>
        <dbReference type="Proteomes" id="UP001245184"/>
    </source>
</evidence>
<dbReference type="EMBL" id="JAVIZN010000002">
    <property type="protein sequence ID" value="MDR6204113.1"/>
    <property type="molecule type" value="Genomic_DNA"/>
</dbReference>
<dbReference type="PROSITE" id="PS50931">
    <property type="entry name" value="HTH_LYSR"/>
    <property type="match status" value="1"/>
</dbReference>
<dbReference type="GO" id="GO:0006355">
    <property type="term" value="P:regulation of DNA-templated transcription"/>
    <property type="evidence" value="ECO:0007669"/>
    <property type="project" value="UniProtKB-ARBA"/>
</dbReference>
<protein>
    <submittedName>
        <fullName evidence="7">DNA-binding transcriptional LysR family regulator</fullName>
    </submittedName>
</protein>
<dbReference type="CDD" id="cd08422">
    <property type="entry name" value="PBP2_CrgA_like"/>
    <property type="match status" value="1"/>
</dbReference>
<dbReference type="SUPFAM" id="SSF53850">
    <property type="entry name" value="Periplasmic binding protein-like II"/>
    <property type="match status" value="1"/>
</dbReference>
<dbReference type="RefSeq" id="WP_310031817.1">
    <property type="nucleotide sequence ID" value="NZ_JAVIZN010000002.1"/>
</dbReference>
<dbReference type="Gene3D" id="3.40.190.290">
    <property type="match status" value="1"/>
</dbReference>
<evidence type="ECO:0000256" key="3">
    <source>
        <dbReference type="ARBA" id="ARBA00023125"/>
    </source>
</evidence>
<dbReference type="InterPro" id="IPR058163">
    <property type="entry name" value="LysR-type_TF_proteobact-type"/>
</dbReference>
<dbReference type="Proteomes" id="UP001245184">
    <property type="component" value="Unassembled WGS sequence"/>
</dbReference>
<keyword evidence="3 7" id="KW-0238">DNA-binding</keyword>
<dbReference type="InterPro" id="IPR000847">
    <property type="entry name" value="LysR_HTH_N"/>
</dbReference>
<evidence type="ECO:0000256" key="2">
    <source>
        <dbReference type="ARBA" id="ARBA00023015"/>
    </source>
</evidence>
<comment type="similarity">
    <text evidence="1">Belongs to the LysR transcriptional regulatory family.</text>
</comment>
<gene>
    <name evidence="7" type="ORF">QF025_002833</name>
</gene>
<accession>A0ABD5CFM8</accession>
<dbReference type="InterPro" id="IPR005119">
    <property type="entry name" value="LysR_subst-bd"/>
</dbReference>
<dbReference type="FunFam" id="3.40.190.290:FF:000001">
    <property type="entry name" value="Transcriptional regulator, LysR family"/>
    <property type="match status" value="1"/>
</dbReference>
<dbReference type="Pfam" id="PF00126">
    <property type="entry name" value="HTH_1"/>
    <property type="match status" value="1"/>
</dbReference>
<evidence type="ECO:0000256" key="1">
    <source>
        <dbReference type="ARBA" id="ARBA00009437"/>
    </source>
</evidence>
<organism evidence="7 8">
    <name type="scientific">Paraburkholderia graminis</name>
    <dbReference type="NCBI Taxonomy" id="60548"/>
    <lineage>
        <taxon>Bacteria</taxon>
        <taxon>Pseudomonadati</taxon>
        <taxon>Pseudomonadota</taxon>
        <taxon>Betaproteobacteria</taxon>
        <taxon>Burkholderiales</taxon>
        <taxon>Burkholderiaceae</taxon>
        <taxon>Paraburkholderia</taxon>
    </lineage>
</organism>
<sequence length="328" mass="35952">MDRLTGMAVFVAAVDEGSFAAAARRFGLSAAMAGKYVSAMEAQLNARLLQRSTRRLSLTDVGHAYYERCKRILDAYDEANREASDAHGTARGVLRVAAPATFGAMHLGEVLARYMEQFPHVNVEVALSDRYVDLLESGVDVAVRIGRLRDSALIARRLAPCRMVICASPDYIARNGMPRSPDDLRQAPRLTFSEAVSVGDWTLFDSERRAHVIDGPCRLAANNTQMLLAAALAGAGVVYGPTFVFGEQIACGKLVELLPEYQASELAIQAVYPSARHLPLKVRHFLDYLAAAFGDEPPWDRFRQVPPARPGQRRSLAAQRPVRQRTAG</sequence>
<keyword evidence="4" id="KW-0804">Transcription</keyword>
<evidence type="ECO:0000256" key="5">
    <source>
        <dbReference type="SAM" id="MobiDB-lite"/>
    </source>
</evidence>
<keyword evidence="2" id="KW-0805">Transcription regulation</keyword>
<name>A0ABD5CFM8_9BURK</name>
<comment type="caution">
    <text evidence="7">The sequence shown here is derived from an EMBL/GenBank/DDBJ whole genome shotgun (WGS) entry which is preliminary data.</text>
</comment>
<proteinExistence type="inferred from homology"/>
<dbReference type="FunFam" id="1.10.10.10:FF:000001">
    <property type="entry name" value="LysR family transcriptional regulator"/>
    <property type="match status" value="1"/>
</dbReference>
<dbReference type="AlphaFoldDB" id="A0ABD5CFM8"/>
<dbReference type="GO" id="GO:0003677">
    <property type="term" value="F:DNA binding"/>
    <property type="evidence" value="ECO:0007669"/>
    <property type="project" value="UniProtKB-KW"/>
</dbReference>
<feature type="domain" description="HTH lysR-type" evidence="6">
    <location>
        <begin position="1"/>
        <end position="59"/>
    </location>
</feature>
<evidence type="ECO:0000313" key="7">
    <source>
        <dbReference type="EMBL" id="MDR6204113.1"/>
    </source>
</evidence>
<dbReference type="InterPro" id="IPR036388">
    <property type="entry name" value="WH-like_DNA-bd_sf"/>
</dbReference>
<dbReference type="PANTHER" id="PTHR30537">
    <property type="entry name" value="HTH-TYPE TRANSCRIPTIONAL REGULATOR"/>
    <property type="match status" value="1"/>
</dbReference>
<feature type="region of interest" description="Disordered" evidence="5">
    <location>
        <begin position="301"/>
        <end position="328"/>
    </location>
</feature>
<evidence type="ECO:0000259" key="6">
    <source>
        <dbReference type="PROSITE" id="PS50931"/>
    </source>
</evidence>
<dbReference type="SUPFAM" id="SSF46785">
    <property type="entry name" value="Winged helix' DNA-binding domain"/>
    <property type="match status" value="1"/>
</dbReference>
<dbReference type="Gene3D" id="1.10.10.10">
    <property type="entry name" value="Winged helix-like DNA-binding domain superfamily/Winged helix DNA-binding domain"/>
    <property type="match status" value="1"/>
</dbReference>
<reference evidence="7 8" key="1">
    <citation type="submission" date="2023-08" db="EMBL/GenBank/DDBJ databases">
        <title>Genome sequencing of plant associated microbes to promote plant fitness in Sorghum bicolor and Oryza sativa.</title>
        <authorList>
            <person name="Coleman-Derr D."/>
        </authorList>
    </citation>
    <scope>NUCLEOTIDE SEQUENCE [LARGE SCALE GENOMIC DNA]</scope>
    <source>
        <strain evidence="7 8">SLBN-33</strain>
    </source>
</reference>
<dbReference type="PANTHER" id="PTHR30537:SF5">
    <property type="entry name" value="HTH-TYPE TRANSCRIPTIONAL ACTIVATOR TTDR-RELATED"/>
    <property type="match status" value="1"/>
</dbReference>
<evidence type="ECO:0000256" key="4">
    <source>
        <dbReference type="ARBA" id="ARBA00023163"/>
    </source>
</evidence>
<dbReference type="InterPro" id="IPR036390">
    <property type="entry name" value="WH_DNA-bd_sf"/>
</dbReference>
<dbReference type="Pfam" id="PF03466">
    <property type="entry name" value="LysR_substrate"/>
    <property type="match status" value="1"/>
</dbReference>